<gene>
    <name evidence="4" type="ORF">GCM10023151_00460</name>
</gene>
<evidence type="ECO:0000259" key="3">
    <source>
        <dbReference type="Pfam" id="PF01979"/>
    </source>
</evidence>
<evidence type="ECO:0000256" key="1">
    <source>
        <dbReference type="SAM" id="MobiDB-lite"/>
    </source>
</evidence>
<dbReference type="RefSeq" id="WP_345291195.1">
    <property type="nucleotide sequence ID" value="NZ_BAABFV010000001.1"/>
</dbReference>
<dbReference type="InterPro" id="IPR051781">
    <property type="entry name" value="Metallo-dep_Hydrolase"/>
</dbReference>
<dbReference type="SUPFAM" id="SSF51556">
    <property type="entry name" value="Metallo-dependent hydrolases"/>
    <property type="match status" value="1"/>
</dbReference>
<dbReference type="SUPFAM" id="SSF51338">
    <property type="entry name" value="Composite domain of metallo-dependent hydrolases"/>
    <property type="match status" value="1"/>
</dbReference>
<name>A0ABP8IAD9_9GAMM</name>
<dbReference type="EMBL" id="BAABFV010000001">
    <property type="protein sequence ID" value="GAA4354426.1"/>
    <property type="molecule type" value="Genomic_DNA"/>
</dbReference>
<dbReference type="Gene3D" id="3.40.50.10910">
    <property type="entry name" value="Amidohydrolase"/>
    <property type="match status" value="1"/>
</dbReference>
<feature type="signal peptide" evidence="2">
    <location>
        <begin position="1"/>
        <end position="20"/>
    </location>
</feature>
<reference evidence="5" key="1">
    <citation type="journal article" date="2019" name="Int. J. Syst. Evol. Microbiol.">
        <title>The Global Catalogue of Microorganisms (GCM) 10K type strain sequencing project: providing services to taxonomists for standard genome sequencing and annotation.</title>
        <authorList>
            <consortium name="The Broad Institute Genomics Platform"/>
            <consortium name="The Broad Institute Genome Sequencing Center for Infectious Disease"/>
            <person name="Wu L."/>
            <person name="Ma J."/>
        </authorList>
    </citation>
    <scope>NUCLEOTIDE SEQUENCE [LARGE SCALE GENOMIC DNA]</scope>
    <source>
        <strain evidence="5">JCM 17728</strain>
    </source>
</reference>
<dbReference type="Gene3D" id="2.30.40.10">
    <property type="entry name" value="Urease, subunit C, domain 1"/>
    <property type="match status" value="1"/>
</dbReference>
<proteinExistence type="predicted"/>
<dbReference type="Gene3D" id="1.20.58.520">
    <property type="entry name" value="Amidohydrolase"/>
    <property type="match status" value="1"/>
</dbReference>
<feature type="domain" description="Amidohydrolase-related" evidence="3">
    <location>
        <begin position="355"/>
        <end position="672"/>
    </location>
</feature>
<feature type="compositionally biased region" description="Basic and acidic residues" evidence="1">
    <location>
        <begin position="42"/>
        <end position="55"/>
    </location>
</feature>
<comment type="caution">
    <text evidence="4">The sequence shown here is derived from an EMBL/GenBank/DDBJ whole genome shotgun (WGS) entry which is preliminary data.</text>
</comment>
<feature type="compositionally biased region" description="Polar residues" evidence="1">
    <location>
        <begin position="30"/>
        <end position="41"/>
    </location>
</feature>
<organism evidence="4 5">
    <name type="scientific">Kangiella marina</name>
    <dbReference type="NCBI Taxonomy" id="1079178"/>
    <lineage>
        <taxon>Bacteria</taxon>
        <taxon>Pseudomonadati</taxon>
        <taxon>Pseudomonadota</taxon>
        <taxon>Gammaproteobacteria</taxon>
        <taxon>Kangiellales</taxon>
        <taxon>Kangiellaceae</taxon>
        <taxon>Kangiella</taxon>
    </lineage>
</organism>
<dbReference type="PANTHER" id="PTHR43135">
    <property type="entry name" value="ALPHA-D-RIBOSE 1-METHYLPHOSPHONATE 5-TRIPHOSPHATE DIPHOSPHATASE"/>
    <property type="match status" value="1"/>
</dbReference>
<dbReference type="Gene3D" id="3.30.110.90">
    <property type="entry name" value="Amidohydrolase"/>
    <property type="match status" value="1"/>
</dbReference>
<evidence type="ECO:0000256" key="2">
    <source>
        <dbReference type="SAM" id="SignalP"/>
    </source>
</evidence>
<keyword evidence="5" id="KW-1185">Reference proteome</keyword>
<dbReference type="InterPro" id="IPR006680">
    <property type="entry name" value="Amidohydro-rel"/>
</dbReference>
<evidence type="ECO:0000313" key="5">
    <source>
        <dbReference type="Proteomes" id="UP001501011"/>
    </source>
</evidence>
<dbReference type="PANTHER" id="PTHR43135:SF3">
    <property type="entry name" value="ALPHA-D-RIBOSE 1-METHYLPHOSPHONATE 5-TRIPHOSPHATE DIPHOSPHATASE"/>
    <property type="match status" value="1"/>
</dbReference>
<feature type="region of interest" description="Disordered" evidence="1">
    <location>
        <begin position="26"/>
        <end position="55"/>
    </location>
</feature>
<feature type="chain" id="PRO_5046218000" description="Amidohydrolase-related domain-containing protein" evidence="2">
    <location>
        <begin position="21"/>
        <end position="708"/>
    </location>
</feature>
<keyword evidence="2" id="KW-0732">Signal</keyword>
<dbReference type="InterPro" id="IPR011059">
    <property type="entry name" value="Metal-dep_hydrolase_composite"/>
</dbReference>
<dbReference type="Pfam" id="PF01979">
    <property type="entry name" value="Amidohydro_1"/>
    <property type="match status" value="1"/>
</dbReference>
<evidence type="ECO:0000313" key="4">
    <source>
        <dbReference type="EMBL" id="GAA4354426.1"/>
    </source>
</evidence>
<protein>
    <recommendedName>
        <fullName evidence="3">Amidohydrolase-related domain-containing protein</fullName>
    </recommendedName>
</protein>
<accession>A0ABP8IAD9</accession>
<dbReference type="InterPro" id="IPR032466">
    <property type="entry name" value="Metal_Hydrolase"/>
</dbReference>
<dbReference type="Proteomes" id="UP001501011">
    <property type="component" value="Unassembled WGS sequence"/>
</dbReference>
<sequence>MSFKHLKVSAIALSMTLALAGCDSSETSKESANQSKVTADSKSSEAHSEKGTMEKSVVEPPMEFNIYNKEDTAGKVRVEQDGNVVRSNLELGWNNRRVNIDEKIVLGEDGYVISQEVTGTSAFGAPIDERFSMKAGKAEWKSLNEQGNASVEDSKFYIPSDGTGVSSNFLVKALLEDDDNKIELLPSGTASLIELDKVTLTKGEEQKTVRLIGVVGLGFTPEFNWYDEDNNFFASDGGGWFGVIAKGWGRENLEKLQAIQKEADNQYLEDLSKRLTYVSEKPILVTNANYVDVEAGQLIEGKSIVVVDGKIDKIVDAGSIEASDEYTVVDASGKTLIPGLWDMHGHLSKSDGLLNIPAGVTNVRDMGNTHDNIVAVEKLAEDAEIIGGDVYRAGFMDRESPYAMKMGQTVDSLEDAKNGVDWYADRGYIQIKTYSSMEPEWVKPLAEHVHSRGLRLSGHIPAFMTAEEAVDAGFDEIQHINMIFLNFLGKNIDTRKRLRFSIVGEKAHELDLDSKAVNDFVAKLAEKGIEVDPTVSTFNSLFRKGGVIDPEIEPVYEHLPANVARGYLRPVMDITAEQRDDYDKSIKALSAMVKKLHENGVPIVPGTDAIAGFTLHRELELYADAGISNADVLKLATIGSAKVVGNDDNVGSIAVGKQADLVFVEGNPLEDIGHLRHIGLVVKEQRIYKPDEIYEAIGVKPFIKSIDF</sequence>
<dbReference type="PROSITE" id="PS51257">
    <property type="entry name" value="PROKAR_LIPOPROTEIN"/>
    <property type="match status" value="1"/>
</dbReference>